<evidence type="ECO:0000313" key="3">
    <source>
        <dbReference type="Proteomes" id="UP000561045"/>
    </source>
</evidence>
<keyword evidence="1" id="KW-0732">Signal</keyword>
<gene>
    <name evidence="2" type="ORF">GGR36_000549</name>
</gene>
<sequence>MRKLIVAGVLAVCCGGAQAKNLFELDALVKDTGQRGQVGFTSLTDLLDAVSLSGLQNTVSTYTDISAAIGTLYVRGLPVQVEYRAESPILNFRVPSLGININFAGATRSASEQQFKDWMKGEGKNLLTLMLKEMARVSPVDPVAGNPASLMAQMGATDFSTAADSVYVGESTGGQMAGNNYALVGLEFGRYSAGGFSQNMTKLPLGWTWNLGNGYHFKLDAPLTYNDTEGAKTGSAALGGSLRVPVLTGWVLTPAMRVGAVGSADLGAAAVMYSASLSSRFSFAAGDWLFGMTNMVGLYRTQSLKYGDYEINYDLSNQMFRNGLDVGNTFPENWFGRSVNWRAWIIDTRFYGDALYIEKYQEFGFAAGTRIEFAGVSIEKANLGVTYTHGDNGLKGFRMNFGYKF</sequence>
<accession>A0A840BCI4</accession>
<dbReference type="AlphaFoldDB" id="A0A840BCI4"/>
<dbReference type="EMBL" id="JACIET010000001">
    <property type="protein sequence ID" value="MBB4011241.1"/>
    <property type="molecule type" value="Genomic_DNA"/>
</dbReference>
<evidence type="ECO:0000256" key="1">
    <source>
        <dbReference type="SAM" id="SignalP"/>
    </source>
</evidence>
<feature type="chain" id="PRO_5032634780" evidence="1">
    <location>
        <begin position="20"/>
        <end position="405"/>
    </location>
</feature>
<reference evidence="2 3" key="1">
    <citation type="submission" date="2020-08" db="EMBL/GenBank/DDBJ databases">
        <title>Genomic Encyclopedia of Type Strains, Phase IV (KMG-IV): sequencing the most valuable type-strain genomes for metagenomic binning, comparative biology and taxonomic classification.</title>
        <authorList>
            <person name="Goeker M."/>
        </authorList>
    </citation>
    <scope>NUCLEOTIDE SEQUENCE [LARGE SCALE GENOMIC DNA]</scope>
    <source>
        <strain evidence="2 3">DSM 106739</strain>
    </source>
</reference>
<name>A0A840BCI4_9RHOO</name>
<keyword evidence="3" id="KW-1185">Reference proteome</keyword>
<dbReference type="Proteomes" id="UP000561045">
    <property type="component" value="Unassembled WGS sequence"/>
</dbReference>
<feature type="signal peptide" evidence="1">
    <location>
        <begin position="1"/>
        <end position="19"/>
    </location>
</feature>
<dbReference type="RefSeq" id="WP_183631627.1">
    <property type="nucleotide sequence ID" value="NZ_BAABLE010000011.1"/>
</dbReference>
<proteinExistence type="predicted"/>
<evidence type="ECO:0000313" key="2">
    <source>
        <dbReference type="EMBL" id="MBB4011241.1"/>
    </source>
</evidence>
<organism evidence="2 3">
    <name type="scientific">Niveibacterium umoris</name>
    <dbReference type="NCBI Taxonomy" id="1193620"/>
    <lineage>
        <taxon>Bacteria</taxon>
        <taxon>Pseudomonadati</taxon>
        <taxon>Pseudomonadota</taxon>
        <taxon>Betaproteobacteria</taxon>
        <taxon>Rhodocyclales</taxon>
        <taxon>Rhodocyclaceae</taxon>
        <taxon>Niveibacterium</taxon>
    </lineage>
</organism>
<comment type="caution">
    <text evidence="2">The sequence shown here is derived from an EMBL/GenBank/DDBJ whole genome shotgun (WGS) entry which is preliminary data.</text>
</comment>
<protein>
    <submittedName>
        <fullName evidence="2">Uncharacterized protein</fullName>
    </submittedName>
</protein>